<dbReference type="AlphaFoldDB" id="A0A383E9Z1"/>
<accession>A0A383E9Z1</accession>
<reference evidence="1" key="1">
    <citation type="submission" date="2018-05" db="EMBL/GenBank/DDBJ databases">
        <authorList>
            <person name="Lanie J.A."/>
            <person name="Ng W.-L."/>
            <person name="Kazmierczak K.M."/>
            <person name="Andrzejewski T.M."/>
            <person name="Davidsen T.M."/>
            <person name="Wayne K.J."/>
            <person name="Tettelin H."/>
            <person name="Glass J.I."/>
            <person name="Rusch D."/>
            <person name="Podicherti R."/>
            <person name="Tsui H.-C.T."/>
            <person name="Winkler M.E."/>
        </authorList>
    </citation>
    <scope>NUCLEOTIDE SEQUENCE</scope>
</reference>
<dbReference type="EMBL" id="UINC01223644">
    <property type="protein sequence ID" value="SVE52928.1"/>
    <property type="molecule type" value="Genomic_DNA"/>
</dbReference>
<proteinExistence type="predicted"/>
<organism evidence="1">
    <name type="scientific">marine metagenome</name>
    <dbReference type="NCBI Taxonomy" id="408172"/>
    <lineage>
        <taxon>unclassified sequences</taxon>
        <taxon>metagenomes</taxon>
        <taxon>ecological metagenomes</taxon>
    </lineage>
</organism>
<name>A0A383E9Z1_9ZZZZ</name>
<gene>
    <name evidence="1" type="ORF">METZ01_LOCUS505782</name>
</gene>
<protein>
    <submittedName>
        <fullName evidence="1">Uncharacterized protein</fullName>
    </submittedName>
</protein>
<sequence length="45" mass="5014">MANLDFHIVKRIREQVASGGSRIALKHKMDNEWQAPGVVLLPVST</sequence>
<feature type="non-terminal residue" evidence="1">
    <location>
        <position position="45"/>
    </location>
</feature>
<evidence type="ECO:0000313" key="1">
    <source>
        <dbReference type="EMBL" id="SVE52928.1"/>
    </source>
</evidence>